<dbReference type="RefSeq" id="WP_193905028.1">
    <property type="nucleotide sequence ID" value="NZ_JADEXG010000005.1"/>
</dbReference>
<name>A0A8J7ATP0_9CYAN</name>
<dbReference type="InterPro" id="IPR008030">
    <property type="entry name" value="NmrA-like"/>
</dbReference>
<dbReference type="InterPro" id="IPR051604">
    <property type="entry name" value="Ergot_Alk_Oxidoreductase"/>
</dbReference>
<protein>
    <submittedName>
        <fullName evidence="2">NAD(P)H-binding protein</fullName>
    </submittedName>
</protein>
<dbReference type="PANTHER" id="PTHR43162">
    <property type="match status" value="1"/>
</dbReference>
<keyword evidence="3" id="KW-1185">Reference proteome</keyword>
<dbReference type="Proteomes" id="UP000636505">
    <property type="component" value="Unassembled WGS sequence"/>
</dbReference>
<proteinExistence type="predicted"/>
<dbReference type="EMBL" id="JADEXG010000005">
    <property type="protein sequence ID" value="MBE9076368.1"/>
    <property type="molecule type" value="Genomic_DNA"/>
</dbReference>
<dbReference type="Gene3D" id="3.40.50.720">
    <property type="entry name" value="NAD(P)-binding Rossmann-like Domain"/>
    <property type="match status" value="1"/>
</dbReference>
<dbReference type="InterPro" id="IPR036291">
    <property type="entry name" value="NAD(P)-bd_dom_sf"/>
</dbReference>
<reference evidence="2" key="1">
    <citation type="submission" date="2020-10" db="EMBL/GenBank/DDBJ databases">
        <authorList>
            <person name="Castelo-Branco R."/>
            <person name="Eusebio N."/>
            <person name="Adriana R."/>
            <person name="Vieira A."/>
            <person name="Brugerolle De Fraissinette N."/>
            <person name="Rezende De Castro R."/>
            <person name="Schneider M.P."/>
            <person name="Vasconcelos V."/>
            <person name="Leao P.N."/>
        </authorList>
    </citation>
    <scope>NUCLEOTIDE SEQUENCE</scope>
    <source>
        <strain evidence="2">LEGE 07310</strain>
    </source>
</reference>
<evidence type="ECO:0000313" key="2">
    <source>
        <dbReference type="EMBL" id="MBE9076368.1"/>
    </source>
</evidence>
<dbReference type="SUPFAM" id="SSF51735">
    <property type="entry name" value="NAD(P)-binding Rossmann-fold domains"/>
    <property type="match status" value="1"/>
</dbReference>
<dbReference type="Pfam" id="PF05368">
    <property type="entry name" value="NmrA"/>
    <property type="match status" value="1"/>
</dbReference>
<organism evidence="2 3">
    <name type="scientific">Vasconcelosia minhoensis LEGE 07310</name>
    <dbReference type="NCBI Taxonomy" id="915328"/>
    <lineage>
        <taxon>Bacteria</taxon>
        <taxon>Bacillati</taxon>
        <taxon>Cyanobacteriota</taxon>
        <taxon>Cyanophyceae</taxon>
        <taxon>Nodosilineales</taxon>
        <taxon>Cymatolegaceae</taxon>
        <taxon>Vasconcelosia</taxon>
        <taxon>Vasconcelosia minhoensis</taxon>
    </lineage>
</organism>
<feature type="domain" description="NmrA-like" evidence="1">
    <location>
        <begin position="9"/>
        <end position="192"/>
    </location>
</feature>
<gene>
    <name evidence="2" type="ORF">IQ241_03500</name>
</gene>
<evidence type="ECO:0000259" key="1">
    <source>
        <dbReference type="Pfam" id="PF05368"/>
    </source>
</evidence>
<dbReference type="AlphaFoldDB" id="A0A8J7ATP0"/>
<sequence>MTDTLPLAVVTGSTGAQGSSIIHRLIEAGYQVRGLIRNAAQHQQIQSMGAAPAIVDFTNVASLVRAFDQAEVVVFTSPIDHRPGAREQLADQIIKAAEQAEVRRIVFNSAAEIFEDDDRPVSQVLRAVCDRVQASNISVITLQPTVYMDNLAAPWAAPAIVQEGVFAYPIQPDWPISWISHRTLADFVLAAARLETSGNRIFLIGGPEALTADAKEDKVSWLKHQNRSC</sequence>
<accession>A0A8J7ATP0</accession>
<comment type="caution">
    <text evidence="2">The sequence shown here is derived from an EMBL/GenBank/DDBJ whole genome shotgun (WGS) entry which is preliminary data.</text>
</comment>
<dbReference type="PANTHER" id="PTHR43162:SF1">
    <property type="entry name" value="PRESTALK A DIFFERENTIATION PROTEIN A"/>
    <property type="match status" value="1"/>
</dbReference>
<evidence type="ECO:0000313" key="3">
    <source>
        <dbReference type="Proteomes" id="UP000636505"/>
    </source>
</evidence>